<proteinExistence type="predicted"/>
<dbReference type="Proteomes" id="UP001317259">
    <property type="component" value="Unassembled WGS sequence"/>
</dbReference>
<protein>
    <recommendedName>
        <fullName evidence="3">Zinc ribbon domain-containing protein</fullName>
    </recommendedName>
</protein>
<evidence type="ECO:0008006" key="3">
    <source>
        <dbReference type="Google" id="ProtNLM"/>
    </source>
</evidence>
<evidence type="ECO:0000313" key="1">
    <source>
        <dbReference type="EMBL" id="MCK2213680.1"/>
    </source>
</evidence>
<reference evidence="1 2" key="1">
    <citation type="submission" date="2022-04" db="EMBL/GenBank/DDBJ databases">
        <title>Genome draft of Actinomadura sp. ATCC 31491.</title>
        <authorList>
            <person name="Shi X."/>
            <person name="Du Y."/>
        </authorList>
    </citation>
    <scope>NUCLEOTIDE SEQUENCE [LARGE SCALE GENOMIC DNA]</scope>
    <source>
        <strain evidence="1 2">ATCC 31491</strain>
    </source>
</reference>
<evidence type="ECO:0000313" key="2">
    <source>
        <dbReference type="Proteomes" id="UP001317259"/>
    </source>
</evidence>
<accession>A0ABT0FMV8</accession>
<name>A0ABT0FMV8_9ACTN</name>
<organism evidence="1 2">
    <name type="scientific">Actinomadura luzonensis</name>
    <dbReference type="NCBI Taxonomy" id="2805427"/>
    <lineage>
        <taxon>Bacteria</taxon>
        <taxon>Bacillati</taxon>
        <taxon>Actinomycetota</taxon>
        <taxon>Actinomycetes</taxon>
        <taxon>Streptosporangiales</taxon>
        <taxon>Thermomonosporaceae</taxon>
        <taxon>Actinomadura</taxon>
    </lineage>
</organism>
<gene>
    <name evidence="1" type="ORF">MF672_007735</name>
</gene>
<dbReference type="RefSeq" id="WP_242371887.1">
    <property type="nucleotide sequence ID" value="NZ_JAKRKC020000001.1"/>
</dbReference>
<keyword evidence="2" id="KW-1185">Reference proteome</keyword>
<dbReference type="EMBL" id="JAKRKC020000001">
    <property type="protein sequence ID" value="MCK2213680.1"/>
    <property type="molecule type" value="Genomic_DNA"/>
</dbReference>
<sequence>MQDRQRSYRYAGPAHLKTAIRADSAGHPIRSRNDFDDWIAERTPAELAEPFTFVVDMDGVLRLAPRRSEHVACAGGGPVLSAGEISFSGEAGRWTVVEVSNHSTGYCPDTSSWTAVAAALDRACLGYPPGFTQEVVFRRCPTCQERNIVREDDFVCVFCGSDLPALWNVDSFDESP</sequence>
<comment type="caution">
    <text evidence="1">The sequence shown here is derived from an EMBL/GenBank/DDBJ whole genome shotgun (WGS) entry which is preliminary data.</text>
</comment>